<dbReference type="Proteomes" id="UP000325811">
    <property type="component" value="Chromosome II"/>
</dbReference>
<dbReference type="KEGG" id="pdio:PDMSB3_3199.1"/>
<reference evidence="1 2" key="1">
    <citation type="submission" date="2019-08" db="EMBL/GenBank/DDBJ databases">
        <authorList>
            <person name="Herpell B J."/>
        </authorList>
    </citation>
    <scope>NUCLEOTIDE SEQUENCE [LARGE SCALE GENOMIC DNA]</scope>
    <source>
        <strain evidence="2">Msb3</strain>
    </source>
</reference>
<evidence type="ECO:0000313" key="2">
    <source>
        <dbReference type="Proteomes" id="UP000325811"/>
    </source>
</evidence>
<dbReference type="EMBL" id="LR699554">
    <property type="protein sequence ID" value="VVD34483.1"/>
    <property type="molecule type" value="Genomic_DNA"/>
</dbReference>
<dbReference type="AlphaFoldDB" id="A0A5Q4ZNR6"/>
<protein>
    <submittedName>
        <fullName evidence="1">Uncharacterized protein</fullName>
    </submittedName>
</protein>
<accession>A0A5Q4ZNR6</accession>
<sequence>MRRMMICGRVAIAVPEARAKRLFWRFNDLARELAEAKDLNGCRCRHVHALPRHWALSDR</sequence>
<gene>
    <name evidence="1" type="ORF">PDMSB3_3199</name>
</gene>
<organism evidence="1 2">
    <name type="scientific">Paraburkholderia dioscoreae</name>
    <dbReference type="NCBI Taxonomy" id="2604047"/>
    <lineage>
        <taxon>Bacteria</taxon>
        <taxon>Pseudomonadati</taxon>
        <taxon>Pseudomonadota</taxon>
        <taxon>Betaproteobacteria</taxon>
        <taxon>Burkholderiales</taxon>
        <taxon>Burkholderiaceae</taxon>
        <taxon>Paraburkholderia</taxon>
    </lineage>
</organism>
<proteinExistence type="predicted"/>
<name>A0A5Q4ZNR6_9BURK</name>
<evidence type="ECO:0000313" key="1">
    <source>
        <dbReference type="EMBL" id="VVD34483.1"/>
    </source>
</evidence>
<keyword evidence="2" id="KW-1185">Reference proteome</keyword>